<sequence length="442" mass="47197">MRRHPLLKNLRIINLSEKLLIVIKGELVRALTVKDAVGVGLGAIIGAGIFVVTGVAAGVSGPAFLIGLFVAGVVATFNALSSAQLAAVYPQSGGTYEYGYRLLSPAMGFSAGWMFLLSKLSAAGVVAIGFGSYFYQFLPLISPVFYSVGAVILLTFANYFGIQKAGKLNLIIVSVTLLALLYLFVGGISSVQKENFVPFAPFGFSGVAESAALLFFAFTGYARIATLAEEVREPEKTIPRAVIITILSAVLLYAGVSVVAVGVIGAEKMAASSSPLQVVAESLTAPGIHLVVTIGASTAMLGVLLSQILGISRMFLAMGRRNDLPGFFEQIHSRYKVPFVGIIFTGFVILLLTLLGTFEFIVRSATFTILLYYSITNLSAIRQPKNQQLYGKAIPVLGLIGCLMMSIALPWEVITSGMVLLLIGFGIRWIIKRSNNKRSLEF</sequence>
<dbReference type="Proteomes" id="UP000191055">
    <property type="component" value="Unassembled WGS sequence"/>
</dbReference>
<reference evidence="7 8" key="1">
    <citation type="submission" date="2017-02" db="EMBL/GenBank/DDBJ databases">
        <authorList>
            <person name="Peterson S.W."/>
        </authorList>
    </citation>
    <scope>NUCLEOTIDE SEQUENCE [LARGE SCALE GENOMIC DNA]</scope>
    <source>
        <strain evidence="7 8">DSM 24412</strain>
    </source>
</reference>
<protein>
    <submittedName>
        <fullName evidence="7">Basic amino acid/polyamine antiporter, APA family</fullName>
    </submittedName>
</protein>
<feature type="transmembrane region" description="Helical" evidence="5">
    <location>
        <begin position="361"/>
        <end position="380"/>
    </location>
</feature>
<feature type="transmembrane region" description="Helical" evidence="5">
    <location>
        <begin position="389"/>
        <end position="407"/>
    </location>
</feature>
<feature type="transmembrane region" description="Helical" evidence="5">
    <location>
        <begin position="110"/>
        <end position="134"/>
    </location>
</feature>
<comment type="subcellular location">
    <subcellularLocation>
        <location evidence="1">Membrane</location>
        <topology evidence="1">Multi-pass membrane protein</topology>
    </subcellularLocation>
</comment>
<dbReference type="Pfam" id="PF00324">
    <property type="entry name" value="AA_permease"/>
    <property type="match status" value="1"/>
</dbReference>
<dbReference type="STRING" id="889453.SAMN03080601_02638"/>
<dbReference type="GO" id="GO:0016020">
    <property type="term" value="C:membrane"/>
    <property type="evidence" value="ECO:0007669"/>
    <property type="project" value="UniProtKB-SubCell"/>
</dbReference>
<evidence type="ECO:0000256" key="3">
    <source>
        <dbReference type="ARBA" id="ARBA00022989"/>
    </source>
</evidence>
<gene>
    <name evidence="7" type="ORF">SAMN03080601_02638</name>
</gene>
<dbReference type="PANTHER" id="PTHR42770:SF7">
    <property type="entry name" value="MEMBRANE PROTEIN"/>
    <property type="match status" value="1"/>
</dbReference>
<dbReference type="PIRSF" id="PIRSF006060">
    <property type="entry name" value="AA_transporter"/>
    <property type="match status" value="1"/>
</dbReference>
<dbReference type="GO" id="GO:0055085">
    <property type="term" value="P:transmembrane transport"/>
    <property type="evidence" value="ECO:0007669"/>
    <property type="project" value="InterPro"/>
</dbReference>
<feature type="transmembrane region" description="Helical" evidence="5">
    <location>
        <begin position="413"/>
        <end position="431"/>
    </location>
</feature>
<keyword evidence="3 5" id="KW-1133">Transmembrane helix</keyword>
<evidence type="ECO:0000256" key="4">
    <source>
        <dbReference type="ARBA" id="ARBA00023136"/>
    </source>
</evidence>
<feature type="transmembrane region" description="Helical" evidence="5">
    <location>
        <begin position="168"/>
        <end position="188"/>
    </location>
</feature>
<evidence type="ECO:0000256" key="2">
    <source>
        <dbReference type="ARBA" id="ARBA00022692"/>
    </source>
</evidence>
<feature type="transmembrane region" description="Helical" evidence="5">
    <location>
        <begin position="200"/>
        <end position="221"/>
    </location>
</feature>
<dbReference type="InterPro" id="IPR050367">
    <property type="entry name" value="APC_superfamily"/>
</dbReference>
<keyword evidence="8" id="KW-1185">Reference proteome</keyword>
<feature type="transmembrane region" description="Helical" evidence="5">
    <location>
        <begin position="36"/>
        <end position="57"/>
    </location>
</feature>
<dbReference type="EMBL" id="FUYV01000016">
    <property type="protein sequence ID" value="SKC23016.1"/>
    <property type="molecule type" value="Genomic_DNA"/>
</dbReference>
<feature type="transmembrane region" description="Helical" evidence="5">
    <location>
        <begin position="140"/>
        <end position="161"/>
    </location>
</feature>
<keyword evidence="2 5" id="KW-0812">Transmembrane</keyword>
<evidence type="ECO:0000256" key="1">
    <source>
        <dbReference type="ARBA" id="ARBA00004141"/>
    </source>
</evidence>
<feature type="transmembrane region" description="Helical" evidence="5">
    <location>
        <begin position="286"/>
        <end position="316"/>
    </location>
</feature>
<keyword evidence="4 5" id="KW-0472">Membrane</keyword>
<feature type="transmembrane region" description="Helical" evidence="5">
    <location>
        <begin position="63"/>
        <end position="89"/>
    </location>
</feature>
<feature type="domain" description="Amino acid permease/ SLC12A" evidence="6">
    <location>
        <begin position="39"/>
        <end position="420"/>
    </location>
</feature>
<name>A0A1T5HQP9_9BACT</name>
<dbReference type="PANTHER" id="PTHR42770">
    <property type="entry name" value="AMINO ACID TRANSPORTER-RELATED"/>
    <property type="match status" value="1"/>
</dbReference>
<proteinExistence type="predicted"/>
<dbReference type="Gene3D" id="1.20.1740.10">
    <property type="entry name" value="Amino acid/polyamine transporter I"/>
    <property type="match status" value="1"/>
</dbReference>
<feature type="transmembrane region" description="Helical" evidence="5">
    <location>
        <begin position="242"/>
        <end position="266"/>
    </location>
</feature>
<feature type="transmembrane region" description="Helical" evidence="5">
    <location>
        <begin position="337"/>
        <end position="355"/>
    </location>
</feature>
<organism evidence="7 8">
    <name type="scientific">Alkalitalea saponilacus</name>
    <dbReference type="NCBI Taxonomy" id="889453"/>
    <lineage>
        <taxon>Bacteria</taxon>
        <taxon>Pseudomonadati</taxon>
        <taxon>Bacteroidota</taxon>
        <taxon>Bacteroidia</taxon>
        <taxon>Marinilabiliales</taxon>
        <taxon>Marinilabiliaceae</taxon>
        <taxon>Alkalitalea</taxon>
    </lineage>
</organism>
<evidence type="ECO:0000313" key="8">
    <source>
        <dbReference type="Proteomes" id="UP000191055"/>
    </source>
</evidence>
<evidence type="ECO:0000256" key="5">
    <source>
        <dbReference type="SAM" id="Phobius"/>
    </source>
</evidence>
<dbReference type="InterPro" id="IPR004841">
    <property type="entry name" value="AA-permease/SLC12A_dom"/>
</dbReference>
<dbReference type="OrthoDB" id="9762947at2"/>
<dbReference type="AlphaFoldDB" id="A0A1T5HQP9"/>
<evidence type="ECO:0000313" key="7">
    <source>
        <dbReference type="EMBL" id="SKC23016.1"/>
    </source>
</evidence>
<accession>A0A1T5HQP9</accession>
<evidence type="ECO:0000259" key="6">
    <source>
        <dbReference type="Pfam" id="PF00324"/>
    </source>
</evidence>
<dbReference type="KEGG" id="asx:CDL62_04310"/>